<dbReference type="RefSeq" id="WP_349944643.1">
    <property type="nucleotide sequence ID" value="NZ_CP157940.1"/>
</dbReference>
<reference evidence="1" key="1">
    <citation type="submission" date="2024-06" db="EMBL/GenBank/DDBJ databases">
        <title>Lacrimispora cavernae sp. nov., a novel anaerobe isolated from bat guano pile inside a cave.</title>
        <authorList>
            <person name="Miller S.L."/>
            <person name="Lu N."/>
            <person name="King J."/>
            <person name="Sankaranarayanan K."/>
            <person name="Lawson P.A."/>
        </authorList>
    </citation>
    <scope>NUCLEOTIDE SEQUENCE</scope>
    <source>
        <strain evidence="1">BS-2</strain>
    </source>
</reference>
<dbReference type="SUPFAM" id="SSF53254">
    <property type="entry name" value="Phosphoglycerate mutase-like"/>
    <property type="match status" value="1"/>
</dbReference>
<proteinExistence type="predicted"/>
<dbReference type="Gene3D" id="3.40.50.1240">
    <property type="entry name" value="Phosphoglycerate mutase-like"/>
    <property type="match status" value="1"/>
</dbReference>
<dbReference type="InterPro" id="IPR029033">
    <property type="entry name" value="His_PPase_superfam"/>
</dbReference>
<name>A0AAU7PM86_9FIRM</name>
<dbReference type="EC" id="5.4.-.-" evidence="1"/>
<accession>A0AAU7PM86</accession>
<dbReference type="EMBL" id="CP157940">
    <property type="protein sequence ID" value="XBS52911.1"/>
    <property type="molecule type" value="Genomic_DNA"/>
</dbReference>
<keyword evidence="1" id="KW-0413">Isomerase</keyword>
<dbReference type="AlphaFoldDB" id="A0AAU7PM86"/>
<sequence length="133" mass="16010">MTKVYFVRHAQPDHAWEDDRTRPLTVEGRKDSRKVLEFLQDKNIDSFYCSPYKRSMDTIEEAAAYYEKEVITDERLRERESGRNGNHYDTGFNCDSFLRILDWMPYIIELDFENGTCTDKIEHLHIEKEFMEK</sequence>
<protein>
    <submittedName>
        <fullName evidence="1">Phosphoglycerate mutase family protein</fullName>
        <ecNumber evidence="1">5.4.-.-</ecNumber>
    </submittedName>
</protein>
<evidence type="ECO:0000313" key="1">
    <source>
        <dbReference type="EMBL" id="XBS52911.1"/>
    </source>
</evidence>
<dbReference type="Pfam" id="PF00300">
    <property type="entry name" value="His_Phos_1"/>
    <property type="match status" value="1"/>
</dbReference>
<dbReference type="GO" id="GO:0016853">
    <property type="term" value="F:isomerase activity"/>
    <property type="evidence" value="ECO:0007669"/>
    <property type="project" value="UniProtKB-KW"/>
</dbReference>
<dbReference type="InterPro" id="IPR013078">
    <property type="entry name" value="His_Pase_superF_clade-1"/>
</dbReference>
<organism evidence="1">
    <name type="scientific">Lacrimispora sp. BS-2</name>
    <dbReference type="NCBI Taxonomy" id="3151850"/>
    <lineage>
        <taxon>Bacteria</taxon>
        <taxon>Bacillati</taxon>
        <taxon>Bacillota</taxon>
        <taxon>Clostridia</taxon>
        <taxon>Lachnospirales</taxon>
        <taxon>Lachnospiraceae</taxon>
        <taxon>Lacrimispora</taxon>
    </lineage>
</organism>
<dbReference type="CDD" id="cd07067">
    <property type="entry name" value="HP_PGM_like"/>
    <property type="match status" value="1"/>
</dbReference>
<gene>
    <name evidence="1" type="ORF">ABFV83_13880</name>
</gene>